<dbReference type="EMBL" id="HACA01032806">
    <property type="protein sequence ID" value="CDW50167.1"/>
    <property type="molecule type" value="Transcribed_RNA"/>
</dbReference>
<organism evidence="1">
    <name type="scientific">Lepeophtheirus salmonis</name>
    <name type="common">Salmon louse</name>
    <name type="synonym">Caligus salmonis</name>
    <dbReference type="NCBI Taxonomy" id="72036"/>
    <lineage>
        <taxon>Eukaryota</taxon>
        <taxon>Metazoa</taxon>
        <taxon>Ecdysozoa</taxon>
        <taxon>Arthropoda</taxon>
        <taxon>Crustacea</taxon>
        <taxon>Multicrustacea</taxon>
        <taxon>Hexanauplia</taxon>
        <taxon>Copepoda</taxon>
        <taxon>Siphonostomatoida</taxon>
        <taxon>Caligidae</taxon>
        <taxon>Lepeophtheirus</taxon>
    </lineage>
</organism>
<accession>A0A0K2VIX1</accession>
<proteinExistence type="predicted"/>
<feature type="non-terminal residue" evidence="1">
    <location>
        <position position="1"/>
    </location>
</feature>
<dbReference type="AlphaFoldDB" id="A0A0K2VIX1"/>
<sequence>TPRTFHMNISSVLFVESTPDRIRTPSPLTLFYLCPSVLHATDAVYHTVIPKVLLLSPVNNQITPKENVITILIQRSNFLWNLVNIFKLPFLYIF</sequence>
<protein>
    <submittedName>
        <fullName evidence="1">Uncharacterized protein</fullName>
    </submittedName>
</protein>
<name>A0A0K2VIX1_LEPSM</name>
<evidence type="ECO:0000313" key="1">
    <source>
        <dbReference type="EMBL" id="CDW50167.1"/>
    </source>
</evidence>
<reference evidence="1" key="1">
    <citation type="submission" date="2014-05" db="EMBL/GenBank/DDBJ databases">
        <authorList>
            <person name="Chronopoulou M."/>
        </authorList>
    </citation>
    <scope>NUCLEOTIDE SEQUENCE</scope>
    <source>
        <tissue evidence="1">Whole organism</tissue>
    </source>
</reference>